<keyword evidence="3" id="KW-1185">Reference proteome</keyword>
<reference evidence="3" key="2">
    <citation type="submission" date="2015-01" db="EMBL/GenBank/DDBJ databases">
        <title>Evolutionary Origins and Diversification of the Mycorrhizal Mutualists.</title>
        <authorList>
            <consortium name="DOE Joint Genome Institute"/>
            <consortium name="Mycorrhizal Genomics Consortium"/>
            <person name="Kohler A."/>
            <person name="Kuo A."/>
            <person name="Nagy L.G."/>
            <person name="Floudas D."/>
            <person name="Copeland A."/>
            <person name="Barry K.W."/>
            <person name="Cichocki N."/>
            <person name="Veneault-Fourrey C."/>
            <person name="LaButti K."/>
            <person name="Lindquist E.A."/>
            <person name="Lipzen A."/>
            <person name="Lundell T."/>
            <person name="Morin E."/>
            <person name="Murat C."/>
            <person name="Riley R."/>
            <person name="Ohm R."/>
            <person name="Sun H."/>
            <person name="Tunlid A."/>
            <person name="Henrissat B."/>
            <person name="Grigoriev I.V."/>
            <person name="Hibbett D.S."/>
            <person name="Martin F."/>
        </authorList>
    </citation>
    <scope>NUCLEOTIDE SEQUENCE [LARGE SCALE GENOMIC DNA]</scope>
    <source>
        <strain evidence="3">F 1598</strain>
    </source>
</reference>
<feature type="compositionally biased region" description="Polar residues" evidence="1">
    <location>
        <begin position="18"/>
        <end position="34"/>
    </location>
</feature>
<reference evidence="2 3" key="1">
    <citation type="submission" date="2014-04" db="EMBL/GenBank/DDBJ databases">
        <authorList>
            <consortium name="DOE Joint Genome Institute"/>
            <person name="Kuo A."/>
            <person name="Tarkka M."/>
            <person name="Buscot F."/>
            <person name="Kohler A."/>
            <person name="Nagy L.G."/>
            <person name="Floudas D."/>
            <person name="Copeland A."/>
            <person name="Barry K.W."/>
            <person name="Cichocki N."/>
            <person name="Veneault-Fourrey C."/>
            <person name="LaButti K."/>
            <person name="Lindquist E.A."/>
            <person name="Lipzen A."/>
            <person name="Lundell T."/>
            <person name="Morin E."/>
            <person name="Murat C."/>
            <person name="Sun H."/>
            <person name="Tunlid A."/>
            <person name="Henrissat B."/>
            <person name="Grigoriev I.V."/>
            <person name="Hibbett D.S."/>
            <person name="Martin F."/>
            <person name="Nordberg H.P."/>
            <person name="Cantor M.N."/>
            <person name="Hua S.X."/>
        </authorList>
    </citation>
    <scope>NUCLEOTIDE SEQUENCE [LARGE SCALE GENOMIC DNA]</scope>
    <source>
        <strain evidence="2 3">F 1598</strain>
    </source>
</reference>
<evidence type="ECO:0000313" key="3">
    <source>
        <dbReference type="Proteomes" id="UP000054166"/>
    </source>
</evidence>
<proteinExistence type="predicted"/>
<dbReference type="HOGENOM" id="CLU_2498675_0_0_1"/>
<accession>A0A0C3F3Q1</accession>
<evidence type="ECO:0000256" key="1">
    <source>
        <dbReference type="SAM" id="MobiDB-lite"/>
    </source>
</evidence>
<dbReference type="InParanoid" id="A0A0C3F3Q1"/>
<gene>
    <name evidence="2" type="ORF">PILCRDRAFT_828067</name>
</gene>
<organism evidence="2 3">
    <name type="scientific">Piloderma croceum (strain F 1598)</name>
    <dbReference type="NCBI Taxonomy" id="765440"/>
    <lineage>
        <taxon>Eukaryota</taxon>
        <taxon>Fungi</taxon>
        <taxon>Dikarya</taxon>
        <taxon>Basidiomycota</taxon>
        <taxon>Agaricomycotina</taxon>
        <taxon>Agaricomycetes</taxon>
        <taxon>Agaricomycetidae</taxon>
        <taxon>Atheliales</taxon>
        <taxon>Atheliaceae</taxon>
        <taxon>Piloderma</taxon>
    </lineage>
</organism>
<dbReference type="Proteomes" id="UP000054166">
    <property type="component" value="Unassembled WGS sequence"/>
</dbReference>
<feature type="region of interest" description="Disordered" evidence="1">
    <location>
        <begin position="14"/>
        <end position="64"/>
    </location>
</feature>
<sequence>MFECLPITRRLSPKSKYPTISLSPIVGRSNSNTTGEGERRFEPPPGPPPPASGSSSSRGEPVEWKREVTRSGFLGCGSSACLYTRC</sequence>
<evidence type="ECO:0000313" key="2">
    <source>
        <dbReference type="EMBL" id="KIM74644.1"/>
    </source>
</evidence>
<name>A0A0C3F3Q1_PILCF</name>
<dbReference type="AlphaFoldDB" id="A0A0C3F3Q1"/>
<dbReference type="EMBL" id="KN833058">
    <property type="protein sequence ID" value="KIM74644.1"/>
    <property type="molecule type" value="Genomic_DNA"/>
</dbReference>
<protein>
    <submittedName>
        <fullName evidence="2">Uncharacterized protein</fullName>
    </submittedName>
</protein>